<reference evidence="2 3" key="1">
    <citation type="submission" date="2017-11" db="EMBL/GenBank/DDBJ databases">
        <title>Genomic Encyclopedia of Archaeal and Bacterial Type Strains, Phase II (KMG-II): From Individual Species to Whole Genera.</title>
        <authorList>
            <person name="Goeker M."/>
        </authorList>
    </citation>
    <scope>NUCLEOTIDE SEQUENCE [LARGE SCALE GENOMIC DNA]</scope>
    <source>
        <strain evidence="2 3">DSM 27763</strain>
    </source>
</reference>
<proteinExistence type="predicted"/>
<dbReference type="GO" id="GO:0003677">
    <property type="term" value="F:DNA binding"/>
    <property type="evidence" value="ECO:0007669"/>
    <property type="project" value="UniProtKB-KW"/>
</dbReference>
<evidence type="ECO:0000259" key="1">
    <source>
        <dbReference type="PROSITE" id="PS50995"/>
    </source>
</evidence>
<dbReference type="AlphaFoldDB" id="A0A0B2B339"/>
<dbReference type="RefSeq" id="WP_039363637.1">
    <property type="nucleotide sequence ID" value="NZ_PGEZ01000001.1"/>
</dbReference>
<dbReference type="InterPro" id="IPR052526">
    <property type="entry name" value="HTH-type_Bedaq_tolerance"/>
</dbReference>
<dbReference type="Proteomes" id="UP000230842">
    <property type="component" value="Unassembled WGS sequence"/>
</dbReference>
<dbReference type="PANTHER" id="PTHR39515:SF2">
    <property type="entry name" value="HTH-TYPE TRANSCRIPTIONAL REGULATOR RV0880"/>
    <property type="match status" value="1"/>
</dbReference>
<dbReference type="InterPro" id="IPR036388">
    <property type="entry name" value="WH-like_DNA-bd_sf"/>
</dbReference>
<dbReference type="Pfam" id="PF01047">
    <property type="entry name" value="MarR"/>
    <property type="match status" value="1"/>
</dbReference>
<dbReference type="EMBL" id="PGEZ01000001">
    <property type="protein sequence ID" value="PJJ57879.1"/>
    <property type="molecule type" value="Genomic_DNA"/>
</dbReference>
<organism evidence="2 3">
    <name type="scientific">Mumia flava</name>
    <dbReference type="NCBI Taxonomy" id="1348852"/>
    <lineage>
        <taxon>Bacteria</taxon>
        <taxon>Bacillati</taxon>
        <taxon>Actinomycetota</taxon>
        <taxon>Actinomycetes</taxon>
        <taxon>Propionibacteriales</taxon>
        <taxon>Nocardioidaceae</taxon>
        <taxon>Mumia</taxon>
    </lineage>
</organism>
<evidence type="ECO:0000313" key="3">
    <source>
        <dbReference type="Proteomes" id="UP000230842"/>
    </source>
</evidence>
<dbReference type="Gene3D" id="1.10.10.10">
    <property type="entry name" value="Winged helix-like DNA-binding domain superfamily/Winged helix DNA-binding domain"/>
    <property type="match status" value="1"/>
</dbReference>
<comment type="caution">
    <text evidence="2">The sequence shown here is derived from an EMBL/GenBank/DDBJ whole genome shotgun (WGS) entry which is preliminary data.</text>
</comment>
<dbReference type="PANTHER" id="PTHR39515">
    <property type="entry name" value="CONSERVED PROTEIN"/>
    <property type="match status" value="1"/>
</dbReference>
<keyword evidence="3" id="KW-1185">Reference proteome</keyword>
<keyword evidence="2" id="KW-0238">DNA-binding</keyword>
<dbReference type="InterPro" id="IPR036390">
    <property type="entry name" value="WH_DNA-bd_sf"/>
</dbReference>
<sequence>MHSAQAPELAGAIERLSTLLRHLSPAGLSLTAAATLATLSRSGPIRLTQLAAIEGVSQPAMTQLVTRLERTGLVARSSDPGDRRAVLVALTSDGEAELASRRATRTERLAEMLAHLSPADQQALADARPAFDALIRLVDPRTEGDPS</sequence>
<name>A0A0B2B339_9ACTN</name>
<dbReference type="InterPro" id="IPR000835">
    <property type="entry name" value="HTH_MarR-typ"/>
</dbReference>
<dbReference type="PRINTS" id="PR00598">
    <property type="entry name" value="HTHMARR"/>
</dbReference>
<evidence type="ECO:0000313" key="2">
    <source>
        <dbReference type="EMBL" id="PJJ57879.1"/>
    </source>
</evidence>
<dbReference type="GO" id="GO:0003700">
    <property type="term" value="F:DNA-binding transcription factor activity"/>
    <property type="evidence" value="ECO:0007669"/>
    <property type="project" value="InterPro"/>
</dbReference>
<dbReference type="SUPFAM" id="SSF46785">
    <property type="entry name" value="Winged helix' DNA-binding domain"/>
    <property type="match status" value="1"/>
</dbReference>
<accession>A0A0B2B339</accession>
<protein>
    <submittedName>
        <fullName evidence="2">DNA-binding MarR family transcriptional regulator</fullName>
    </submittedName>
</protein>
<feature type="domain" description="HTH marR-type" evidence="1">
    <location>
        <begin position="1"/>
        <end position="139"/>
    </location>
</feature>
<dbReference type="PROSITE" id="PS50995">
    <property type="entry name" value="HTH_MARR_2"/>
    <property type="match status" value="1"/>
</dbReference>
<dbReference type="SMART" id="SM00347">
    <property type="entry name" value="HTH_MARR"/>
    <property type="match status" value="1"/>
</dbReference>
<gene>
    <name evidence="2" type="ORF">CLV56_2118</name>
</gene>